<dbReference type="Proteomes" id="UP001054945">
    <property type="component" value="Unassembled WGS sequence"/>
</dbReference>
<protein>
    <submittedName>
        <fullName evidence="1">Uncharacterized protein</fullName>
    </submittedName>
</protein>
<name>A0AAV4PEH8_CAEEX</name>
<keyword evidence="2" id="KW-1185">Reference proteome</keyword>
<comment type="caution">
    <text evidence="1">The sequence shown here is derived from an EMBL/GenBank/DDBJ whole genome shotgun (WGS) entry which is preliminary data.</text>
</comment>
<evidence type="ECO:0000313" key="1">
    <source>
        <dbReference type="EMBL" id="GIX94370.1"/>
    </source>
</evidence>
<organism evidence="1 2">
    <name type="scientific">Caerostris extrusa</name>
    <name type="common">Bark spider</name>
    <name type="synonym">Caerostris bankana</name>
    <dbReference type="NCBI Taxonomy" id="172846"/>
    <lineage>
        <taxon>Eukaryota</taxon>
        <taxon>Metazoa</taxon>
        <taxon>Ecdysozoa</taxon>
        <taxon>Arthropoda</taxon>
        <taxon>Chelicerata</taxon>
        <taxon>Arachnida</taxon>
        <taxon>Araneae</taxon>
        <taxon>Araneomorphae</taxon>
        <taxon>Entelegynae</taxon>
        <taxon>Araneoidea</taxon>
        <taxon>Araneidae</taxon>
        <taxon>Caerostris</taxon>
    </lineage>
</organism>
<accession>A0AAV4PEH8</accession>
<reference evidence="1 2" key="1">
    <citation type="submission" date="2021-06" db="EMBL/GenBank/DDBJ databases">
        <title>Caerostris extrusa draft genome.</title>
        <authorList>
            <person name="Kono N."/>
            <person name="Arakawa K."/>
        </authorList>
    </citation>
    <scope>NUCLEOTIDE SEQUENCE [LARGE SCALE GENOMIC DNA]</scope>
</reference>
<sequence>MQTHFCVFSSVLPPRPRMRASVSSLHPRNAFVGTGNSRLLGFNYAQIMQQLRSATNPTLCANAETRAKATRETAASGS</sequence>
<proteinExistence type="predicted"/>
<dbReference type="EMBL" id="BPLR01004366">
    <property type="protein sequence ID" value="GIX94370.1"/>
    <property type="molecule type" value="Genomic_DNA"/>
</dbReference>
<evidence type="ECO:0000313" key="2">
    <source>
        <dbReference type="Proteomes" id="UP001054945"/>
    </source>
</evidence>
<gene>
    <name evidence="1" type="ORF">CEXT_168561</name>
</gene>
<dbReference type="AlphaFoldDB" id="A0AAV4PEH8"/>